<reference evidence="15 16" key="1">
    <citation type="journal article" date="2020" name="Mol. Plant">
        <title>The Chromosome-Based Rubber Tree Genome Provides New Insights into Spurge Genome Evolution and Rubber Biosynthesis.</title>
        <authorList>
            <person name="Liu J."/>
            <person name="Shi C."/>
            <person name="Shi C.C."/>
            <person name="Li W."/>
            <person name="Zhang Q.J."/>
            <person name="Zhang Y."/>
            <person name="Li K."/>
            <person name="Lu H.F."/>
            <person name="Shi C."/>
            <person name="Zhu S.T."/>
            <person name="Xiao Z.Y."/>
            <person name="Nan H."/>
            <person name="Yue Y."/>
            <person name="Zhu X.G."/>
            <person name="Wu Y."/>
            <person name="Hong X.N."/>
            <person name="Fan G.Y."/>
            <person name="Tong Y."/>
            <person name="Zhang D."/>
            <person name="Mao C.L."/>
            <person name="Liu Y.L."/>
            <person name="Hao S.J."/>
            <person name="Liu W.Q."/>
            <person name="Lv M.Q."/>
            <person name="Zhang H.B."/>
            <person name="Liu Y."/>
            <person name="Hu-Tang G.R."/>
            <person name="Wang J.P."/>
            <person name="Wang J.H."/>
            <person name="Sun Y.H."/>
            <person name="Ni S.B."/>
            <person name="Chen W.B."/>
            <person name="Zhang X.C."/>
            <person name="Jiao Y.N."/>
            <person name="Eichler E.E."/>
            <person name="Li G.H."/>
            <person name="Liu X."/>
            <person name="Gao L.Z."/>
        </authorList>
    </citation>
    <scope>NUCLEOTIDE SEQUENCE [LARGE SCALE GENOMIC DNA]</scope>
    <source>
        <strain evidence="16">cv. GT1</strain>
        <tissue evidence="15">Leaf</tissue>
    </source>
</reference>
<comment type="cofactor">
    <cofactor evidence="1">
        <name>heme b</name>
        <dbReference type="ChEBI" id="CHEBI:60344"/>
    </cofactor>
</comment>
<keyword evidence="4" id="KW-0349">Heme</keyword>
<organism evidence="15 16">
    <name type="scientific">Hevea brasiliensis</name>
    <name type="common">Para rubber tree</name>
    <name type="synonym">Siphonia brasiliensis</name>
    <dbReference type="NCBI Taxonomy" id="3981"/>
    <lineage>
        <taxon>Eukaryota</taxon>
        <taxon>Viridiplantae</taxon>
        <taxon>Streptophyta</taxon>
        <taxon>Embryophyta</taxon>
        <taxon>Tracheophyta</taxon>
        <taxon>Spermatophyta</taxon>
        <taxon>Magnoliopsida</taxon>
        <taxon>eudicotyledons</taxon>
        <taxon>Gunneridae</taxon>
        <taxon>Pentapetalae</taxon>
        <taxon>rosids</taxon>
        <taxon>fabids</taxon>
        <taxon>Malpighiales</taxon>
        <taxon>Euphorbiaceae</taxon>
        <taxon>Crotonoideae</taxon>
        <taxon>Micrandreae</taxon>
        <taxon>Hevea</taxon>
    </lineage>
</organism>
<feature type="transmembrane region" description="Helical" evidence="13">
    <location>
        <begin position="288"/>
        <end position="309"/>
    </location>
</feature>
<dbReference type="EMBL" id="JAAGAX010000003">
    <property type="protein sequence ID" value="KAF2321437.1"/>
    <property type="molecule type" value="Genomic_DNA"/>
</dbReference>
<accession>A0A6A6N7R9</accession>
<comment type="caution">
    <text evidence="15">The sequence shown here is derived from an EMBL/GenBank/DDBJ whole genome shotgun (WGS) entry which is preliminary data.</text>
</comment>
<evidence type="ECO:0000256" key="12">
    <source>
        <dbReference type="ARBA" id="ARBA00051575"/>
    </source>
</evidence>
<dbReference type="SMART" id="SM00665">
    <property type="entry name" value="B561"/>
    <property type="match status" value="1"/>
</dbReference>
<evidence type="ECO:0000259" key="14">
    <source>
        <dbReference type="PROSITE" id="PS50939"/>
    </source>
</evidence>
<dbReference type="GO" id="GO:0046872">
    <property type="term" value="F:metal ion binding"/>
    <property type="evidence" value="ECO:0007669"/>
    <property type="project" value="UniProtKB-KW"/>
</dbReference>
<dbReference type="AlphaFoldDB" id="A0A6A6N7R9"/>
<feature type="transmembrane region" description="Helical" evidence="13">
    <location>
        <begin position="138"/>
        <end position="158"/>
    </location>
</feature>
<dbReference type="EC" id="7.2.1.3" evidence="11"/>
<keyword evidence="6" id="KW-0479">Metal-binding</keyword>
<keyword evidence="16" id="KW-1185">Reference proteome</keyword>
<evidence type="ECO:0000256" key="13">
    <source>
        <dbReference type="SAM" id="Phobius"/>
    </source>
</evidence>
<evidence type="ECO:0000256" key="4">
    <source>
        <dbReference type="ARBA" id="ARBA00022617"/>
    </source>
</evidence>
<dbReference type="PROSITE" id="PS50939">
    <property type="entry name" value="CYTOCHROME_B561"/>
    <property type="match status" value="1"/>
</dbReference>
<dbReference type="InterPro" id="IPR006593">
    <property type="entry name" value="Cyt_b561/ferric_Rdtase_TM"/>
</dbReference>
<evidence type="ECO:0000256" key="6">
    <source>
        <dbReference type="ARBA" id="ARBA00022723"/>
    </source>
</evidence>
<dbReference type="Proteomes" id="UP000467840">
    <property type="component" value="Chromosome 10"/>
</dbReference>
<keyword evidence="10 13" id="KW-0472">Membrane</keyword>
<comment type="subcellular location">
    <subcellularLocation>
        <location evidence="2">Membrane</location>
        <topology evidence="2">Multi-pass membrane protein</topology>
    </subcellularLocation>
</comment>
<keyword evidence="3" id="KW-0813">Transport</keyword>
<feature type="transmembrane region" description="Helical" evidence="13">
    <location>
        <begin position="100"/>
        <end position="118"/>
    </location>
</feature>
<evidence type="ECO:0000256" key="8">
    <source>
        <dbReference type="ARBA" id="ARBA00022989"/>
    </source>
</evidence>
<dbReference type="GO" id="GO:0140571">
    <property type="term" value="F:transmembrane ascorbate ferrireductase activity"/>
    <property type="evidence" value="ECO:0007669"/>
    <property type="project" value="UniProtKB-EC"/>
</dbReference>
<evidence type="ECO:0000256" key="9">
    <source>
        <dbReference type="ARBA" id="ARBA00023004"/>
    </source>
</evidence>
<feature type="transmembrane region" description="Helical" evidence="13">
    <location>
        <begin position="12"/>
        <end position="31"/>
    </location>
</feature>
<evidence type="ECO:0000256" key="7">
    <source>
        <dbReference type="ARBA" id="ARBA00022982"/>
    </source>
</evidence>
<dbReference type="FunFam" id="1.20.120.1770:FF:000001">
    <property type="entry name" value="Cytochrome b reductase 1"/>
    <property type="match status" value="1"/>
</dbReference>
<protein>
    <recommendedName>
        <fullName evidence="11">ascorbate ferrireductase (transmembrane)</fullName>
        <ecNumber evidence="11">7.2.1.3</ecNumber>
    </recommendedName>
</protein>
<evidence type="ECO:0000256" key="1">
    <source>
        <dbReference type="ARBA" id="ARBA00001970"/>
    </source>
</evidence>
<gene>
    <name evidence="15" type="ORF">GH714_041031</name>
</gene>
<dbReference type="Pfam" id="PF03188">
    <property type="entry name" value="Cytochrom_B561"/>
    <property type="match status" value="2"/>
</dbReference>
<keyword evidence="8 13" id="KW-1133">Transmembrane helix</keyword>
<evidence type="ECO:0000313" key="16">
    <source>
        <dbReference type="Proteomes" id="UP000467840"/>
    </source>
</evidence>
<dbReference type="PANTHER" id="PTHR10106">
    <property type="entry name" value="CYTOCHROME B561-RELATED"/>
    <property type="match status" value="1"/>
</dbReference>
<feature type="transmembrane region" description="Helical" evidence="13">
    <location>
        <begin position="170"/>
        <end position="194"/>
    </location>
</feature>
<evidence type="ECO:0000256" key="2">
    <source>
        <dbReference type="ARBA" id="ARBA00004141"/>
    </source>
</evidence>
<evidence type="ECO:0000256" key="3">
    <source>
        <dbReference type="ARBA" id="ARBA00022448"/>
    </source>
</evidence>
<evidence type="ECO:0000313" key="15">
    <source>
        <dbReference type="EMBL" id="KAF2321437.1"/>
    </source>
</evidence>
<dbReference type="InterPro" id="IPR043205">
    <property type="entry name" value="CYB561/CYBRD1-like"/>
</dbReference>
<feature type="transmembrane region" description="Helical" evidence="13">
    <location>
        <begin position="214"/>
        <end position="236"/>
    </location>
</feature>
<keyword evidence="5 13" id="KW-0812">Transmembrane</keyword>
<dbReference type="Gene3D" id="1.20.120.1770">
    <property type="match status" value="2"/>
</dbReference>
<proteinExistence type="predicted"/>
<keyword evidence="7" id="KW-0249">Electron transport</keyword>
<feature type="domain" description="Cytochrome b561" evidence="14">
    <location>
        <begin position="40"/>
        <end position="235"/>
    </location>
</feature>
<evidence type="ECO:0000256" key="5">
    <source>
        <dbReference type="ARBA" id="ARBA00022692"/>
    </source>
</evidence>
<comment type="catalytic activity">
    <reaction evidence="12">
        <text>Fe(3+)(out) + L-ascorbate(in) = monodehydro-L-ascorbate radical(in) + Fe(2+)(out) + H(+)</text>
        <dbReference type="Rhea" id="RHEA:30403"/>
        <dbReference type="ChEBI" id="CHEBI:15378"/>
        <dbReference type="ChEBI" id="CHEBI:29033"/>
        <dbReference type="ChEBI" id="CHEBI:29034"/>
        <dbReference type="ChEBI" id="CHEBI:38290"/>
        <dbReference type="ChEBI" id="CHEBI:59513"/>
        <dbReference type="EC" id="7.2.1.3"/>
    </reaction>
</comment>
<sequence length="372" mass="41445">MHGPNADKFFPVHQGMIWSLVSSSFAVSLFHSFELKSVRATEIFACMEHSFTLFAIYVWSPLHGCAAKPLLFEGWRMMWMKEEAILVHSWLPGPRSLKKSVHLCLQGVALASGIFGIWTKFQGEDGIVANFFSLHSWMGLTCICLFAAQWLMGFMSFWHRGEMRAVRVKVLPWHIFLGLYTYGLAVATAETGLLEKLTFLQANRNLSKRSPESMVVNSLGLSLALLSGMVIFAAVSPKSHNLQSHREVQVGYCRSFCYLNVNEQWAAGFSMFWYPGGSISSRASLLPWHVFFGIYTYALAVGTACTGILEKATFLQTNHVISRYSTEAVLLNLLGMLIVVLGGCVILAVVTSMNGKGKAYIPLEYTMQHPSV</sequence>
<feature type="transmembrane region" description="Helical" evidence="13">
    <location>
        <begin position="329"/>
        <end position="350"/>
    </location>
</feature>
<dbReference type="GO" id="GO:0016020">
    <property type="term" value="C:membrane"/>
    <property type="evidence" value="ECO:0007669"/>
    <property type="project" value="UniProtKB-SubCell"/>
</dbReference>
<keyword evidence="9" id="KW-0408">Iron</keyword>
<evidence type="ECO:0000256" key="10">
    <source>
        <dbReference type="ARBA" id="ARBA00023136"/>
    </source>
</evidence>
<evidence type="ECO:0000256" key="11">
    <source>
        <dbReference type="ARBA" id="ARBA00024225"/>
    </source>
</evidence>
<name>A0A6A6N7R9_HEVBR</name>
<dbReference type="PANTHER" id="PTHR10106:SF41">
    <property type="entry name" value="TRANSMEMBRANE ASCORBATE FERRIREDUCTASE 4-RELATED"/>
    <property type="match status" value="1"/>
</dbReference>